<reference evidence="1 2" key="1">
    <citation type="submission" date="2016-06" db="EMBL/GenBank/DDBJ databases">
        <authorList>
            <person name="Kjaerup R.B."/>
            <person name="Dalgaard T.S."/>
            <person name="Juul-Madsen H.R."/>
        </authorList>
    </citation>
    <scope>NUCLEOTIDE SEQUENCE [LARGE SCALE GENOMIC DNA]</scope>
    <source>
        <strain evidence="1 2">DSM 43821</strain>
    </source>
</reference>
<sequence>MTDVAPARSIAEVPPGRLFHDEFHDGFRTSGPDARWSPTTAGPHVADDGTVHTSTEGLRVVSGGPEGRPVFTRTVAQDTTQGAVPGVLDHVKWLVYTTHRTADGTPGFDVPAGQVLTGTAVVSGRTHGTTGHPFGDQVTDPEDDLRLASTGINAVDPETYVIFDFLLTNRRVYAFYERLPFARAALGRYAAFSYGVPVADRSPEDEHELALSYDRDAGVVRWLLDGREVFRVDRIGHHLPGREHLMLDHGGTEALVVPRQLNFGMGMLTLLDGALPGHSPVGLVRLVADPGFYVDPVAGEPTPQRFVDEASRPGSRLFGQGAELSVRRYTVQRGPAR</sequence>
<evidence type="ECO:0000313" key="1">
    <source>
        <dbReference type="EMBL" id="SCF16810.1"/>
    </source>
</evidence>
<dbReference type="EMBL" id="LT607410">
    <property type="protein sequence ID" value="SCF16810.1"/>
    <property type="molecule type" value="Genomic_DNA"/>
</dbReference>
<dbReference type="InterPro" id="IPR045727">
    <property type="entry name" value="DUF6081"/>
</dbReference>
<organism evidence="1 2">
    <name type="scientific">Micromonospora purpureochromogenes</name>
    <dbReference type="NCBI Taxonomy" id="47872"/>
    <lineage>
        <taxon>Bacteria</taxon>
        <taxon>Bacillati</taxon>
        <taxon>Actinomycetota</taxon>
        <taxon>Actinomycetes</taxon>
        <taxon>Micromonosporales</taxon>
        <taxon>Micromonosporaceae</taxon>
        <taxon>Micromonospora</taxon>
    </lineage>
</organism>
<protein>
    <submittedName>
        <fullName evidence="1">Uncharacterized protein</fullName>
    </submittedName>
</protein>
<dbReference type="AlphaFoldDB" id="A0A1C4Y811"/>
<gene>
    <name evidence="1" type="ORF">GA0074696_3119</name>
</gene>
<dbReference type="RefSeq" id="WP_157745954.1">
    <property type="nucleotide sequence ID" value="NZ_LT607410.1"/>
</dbReference>
<evidence type="ECO:0000313" key="2">
    <source>
        <dbReference type="Proteomes" id="UP000198228"/>
    </source>
</evidence>
<proteinExistence type="predicted"/>
<dbReference type="Pfam" id="PF19559">
    <property type="entry name" value="DUF6081"/>
    <property type="match status" value="1"/>
</dbReference>
<dbReference type="Proteomes" id="UP000198228">
    <property type="component" value="Chromosome I"/>
</dbReference>
<accession>A0A1C4Y811</accession>
<name>A0A1C4Y811_9ACTN</name>